<dbReference type="PANTHER" id="PTHR43811">
    <property type="entry name" value="FKBP-TYPE PEPTIDYL-PROLYL CIS-TRANS ISOMERASE FKPA"/>
    <property type="match status" value="1"/>
</dbReference>
<accession>A0A1F4VPP6</accession>
<keyword evidence="3 5" id="KW-0697">Rotamase</keyword>
<dbReference type="InterPro" id="IPR046357">
    <property type="entry name" value="PPIase_dom_sf"/>
</dbReference>
<dbReference type="EMBL" id="MEVK01000026">
    <property type="protein sequence ID" value="OGC58978.1"/>
    <property type="molecule type" value="Genomic_DNA"/>
</dbReference>
<evidence type="ECO:0000256" key="4">
    <source>
        <dbReference type="ARBA" id="ARBA00023235"/>
    </source>
</evidence>
<dbReference type="Proteomes" id="UP000178964">
    <property type="component" value="Unassembled WGS sequence"/>
</dbReference>
<dbReference type="GO" id="GO:0003755">
    <property type="term" value="F:peptidyl-prolyl cis-trans isomerase activity"/>
    <property type="evidence" value="ECO:0007669"/>
    <property type="project" value="UniProtKB-UniRule"/>
</dbReference>
<reference evidence="10 11" key="1">
    <citation type="journal article" date="2016" name="Nat. Commun.">
        <title>Thousands of microbial genomes shed light on interconnected biogeochemical processes in an aquifer system.</title>
        <authorList>
            <person name="Anantharaman K."/>
            <person name="Brown C.T."/>
            <person name="Hug L.A."/>
            <person name="Sharon I."/>
            <person name="Castelle C.J."/>
            <person name="Probst A.J."/>
            <person name="Thomas B.C."/>
            <person name="Singh A."/>
            <person name="Wilkins M.J."/>
            <person name="Karaoz U."/>
            <person name="Brodie E.L."/>
            <person name="Williams K.H."/>
            <person name="Hubbard S.S."/>
            <person name="Banfield J.F."/>
        </authorList>
    </citation>
    <scope>NUCLEOTIDE SEQUENCE [LARGE SCALE GENOMIC DNA]</scope>
</reference>
<evidence type="ECO:0000256" key="1">
    <source>
        <dbReference type="ARBA" id="ARBA00000971"/>
    </source>
</evidence>
<name>A0A1F4VPP6_UNCKA</name>
<comment type="similarity">
    <text evidence="2 6">Belongs to the FKBP-type PPIase family.</text>
</comment>
<gene>
    <name evidence="10" type="ORF">A3A70_02290</name>
</gene>
<keyword evidence="8" id="KW-1133">Transmembrane helix</keyword>
<dbReference type="STRING" id="1802627.A3A70_02290"/>
<evidence type="ECO:0000313" key="11">
    <source>
        <dbReference type="Proteomes" id="UP000178964"/>
    </source>
</evidence>
<evidence type="ECO:0000313" key="10">
    <source>
        <dbReference type="EMBL" id="OGC58978.1"/>
    </source>
</evidence>
<dbReference type="Pfam" id="PF00254">
    <property type="entry name" value="FKBP_C"/>
    <property type="match status" value="1"/>
</dbReference>
<feature type="domain" description="PPIase FKBP-type" evidence="9">
    <location>
        <begin position="82"/>
        <end position="170"/>
    </location>
</feature>
<comment type="catalytic activity">
    <reaction evidence="1 5 6">
        <text>[protein]-peptidylproline (omega=180) = [protein]-peptidylproline (omega=0)</text>
        <dbReference type="Rhea" id="RHEA:16237"/>
        <dbReference type="Rhea" id="RHEA-COMP:10747"/>
        <dbReference type="Rhea" id="RHEA-COMP:10748"/>
        <dbReference type="ChEBI" id="CHEBI:83833"/>
        <dbReference type="ChEBI" id="CHEBI:83834"/>
        <dbReference type="EC" id="5.2.1.8"/>
    </reaction>
</comment>
<proteinExistence type="inferred from homology"/>
<evidence type="ECO:0000256" key="7">
    <source>
        <dbReference type="SAM" id="MobiDB-lite"/>
    </source>
</evidence>
<comment type="caution">
    <text evidence="10">The sequence shown here is derived from an EMBL/GenBank/DDBJ whole genome shotgun (WGS) entry which is preliminary data.</text>
</comment>
<dbReference type="PROSITE" id="PS50059">
    <property type="entry name" value="FKBP_PPIASE"/>
    <property type="match status" value="1"/>
</dbReference>
<dbReference type="InterPro" id="IPR001179">
    <property type="entry name" value="PPIase_FKBP_dom"/>
</dbReference>
<dbReference type="FunFam" id="3.10.50.40:FF:000006">
    <property type="entry name" value="Peptidyl-prolyl cis-trans isomerase"/>
    <property type="match status" value="1"/>
</dbReference>
<feature type="compositionally biased region" description="Polar residues" evidence="7">
    <location>
        <begin position="30"/>
        <end position="55"/>
    </location>
</feature>
<dbReference type="SUPFAM" id="SSF54534">
    <property type="entry name" value="FKBP-like"/>
    <property type="match status" value="1"/>
</dbReference>
<evidence type="ECO:0000256" key="6">
    <source>
        <dbReference type="RuleBase" id="RU003915"/>
    </source>
</evidence>
<evidence type="ECO:0000256" key="5">
    <source>
        <dbReference type="PROSITE-ProRule" id="PRU00277"/>
    </source>
</evidence>
<evidence type="ECO:0000256" key="2">
    <source>
        <dbReference type="ARBA" id="ARBA00006577"/>
    </source>
</evidence>
<evidence type="ECO:0000259" key="9">
    <source>
        <dbReference type="PROSITE" id="PS50059"/>
    </source>
</evidence>
<keyword evidence="8" id="KW-0472">Membrane</keyword>
<protein>
    <recommendedName>
        <fullName evidence="6">Peptidyl-prolyl cis-trans isomerase</fullName>
        <ecNumber evidence="6">5.2.1.8</ecNumber>
    </recommendedName>
</protein>
<dbReference type="PANTHER" id="PTHR43811:SF19">
    <property type="entry name" value="39 KDA FK506-BINDING NUCLEAR PROTEIN"/>
    <property type="match status" value="1"/>
</dbReference>
<dbReference type="Gene3D" id="3.10.50.40">
    <property type="match status" value="1"/>
</dbReference>
<evidence type="ECO:0000256" key="8">
    <source>
        <dbReference type="SAM" id="Phobius"/>
    </source>
</evidence>
<organism evidence="10 11">
    <name type="scientific">candidate division WWE3 bacterium RIFCSPLOWO2_01_FULL_42_11</name>
    <dbReference type="NCBI Taxonomy" id="1802627"/>
    <lineage>
        <taxon>Bacteria</taxon>
        <taxon>Katanobacteria</taxon>
    </lineage>
</organism>
<evidence type="ECO:0000256" key="3">
    <source>
        <dbReference type="ARBA" id="ARBA00023110"/>
    </source>
</evidence>
<keyword evidence="8" id="KW-0812">Transmembrane</keyword>
<dbReference type="EC" id="5.2.1.8" evidence="6"/>
<sequence length="172" mass="18195">MNKLGLIGVILFIVLVGLVLVYVAAKTKNNPENVDKPNTQSQTTNSMKTQNQATQAVKKGQDVPELKIEDLKPGTGEAVKSGDTITVHYTGTLLDGTKFDSSVDRGQPFSFTIGVGQVIKGWDQGLIGMKVGGERKLTLPSSLAYGDRGAGAVIPPGSALVFDVQLLEIKSP</sequence>
<feature type="transmembrane region" description="Helical" evidence="8">
    <location>
        <begin position="6"/>
        <end position="25"/>
    </location>
</feature>
<dbReference type="AlphaFoldDB" id="A0A1F4VPP6"/>
<feature type="region of interest" description="Disordered" evidence="7">
    <location>
        <begin position="30"/>
        <end position="61"/>
    </location>
</feature>
<keyword evidence="4 5" id="KW-0413">Isomerase</keyword>